<comment type="function">
    <text evidence="2">One of several proteins that assist in the late maturation steps of the functional core of the 30S ribosomal subunit. Associates with free 30S ribosomal subunits (but not with 30S subunits that are part of 70S ribosomes or polysomes). Required for efficient processing of 16S rRNA. May interact with the 5'-terminal helix region of 16S rRNA.</text>
</comment>
<dbReference type="SUPFAM" id="SSF89919">
    <property type="entry name" value="Ribosome-binding factor A, RbfA"/>
    <property type="match status" value="1"/>
</dbReference>
<keyword evidence="2" id="KW-0963">Cytoplasm</keyword>
<dbReference type="OrthoDB" id="307788at2"/>
<comment type="similarity">
    <text evidence="2">Belongs to the RbfA family.</text>
</comment>
<comment type="caution">
    <text evidence="3">The sequence shown here is derived from an EMBL/GenBank/DDBJ whole genome shotgun (WGS) entry which is preliminary data.</text>
</comment>
<dbReference type="HAMAP" id="MF_00003">
    <property type="entry name" value="RbfA"/>
    <property type="match status" value="1"/>
</dbReference>
<dbReference type="GO" id="GO:0043024">
    <property type="term" value="F:ribosomal small subunit binding"/>
    <property type="evidence" value="ECO:0007669"/>
    <property type="project" value="TreeGrafter"/>
</dbReference>
<dbReference type="InterPro" id="IPR020053">
    <property type="entry name" value="Ribosome-bd_factorA_CS"/>
</dbReference>
<gene>
    <name evidence="2" type="primary">rbfA</name>
    <name evidence="3" type="ORF">CEX73_02500</name>
</gene>
<dbReference type="Gene3D" id="3.30.300.20">
    <property type="match status" value="1"/>
</dbReference>
<sequence length="132" mass="14899">MAKEYSRTQRIAQEMQKNIAISLQREIRDPRIGMATVSGVNVSRDLALATVFVTFTFLNDNTDDQVNTGVRTLQAASGFIRSLLGKSMHLRVVPKLIFAYDYSLVKGMRISHLISQVVPKDCQLYKEKGKSY</sequence>
<protein>
    <recommendedName>
        <fullName evidence="2">Ribosome-binding factor A</fullName>
    </recommendedName>
</protein>
<evidence type="ECO:0000313" key="3">
    <source>
        <dbReference type="EMBL" id="PLK58400.1"/>
    </source>
</evidence>
<evidence type="ECO:0000313" key="4">
    <source>
        <dbReference type="Proteomes" id="UP000234253"/>
    </source>
</evidence>
<dbReference type="AlphaFoldDB" id="A0A2N4XWJ3"/>
<comment type="subcellular location">
    <subcellularLocation>
        <location evidence="2">Cytoplasm</location>
    </subcellularLocation>
</comment>
<dbReference type="PANTHER" id="PTHR33515:SF1">
    <property type="entry name" value="RIBOSOME-BINDING FACTOR A, CHLOROPLASTIC-RELATED"/>
    <property type="match status" value="1"/>
</dbReference>
<accession>A0A2N4XWJ3</accession>
<dbReference type="InterPro" id="IPR015946">
    <property type="entry name" value="KH_dom-like_a/b"/>
</dbReference>
<dbReference type="Proteomes" id="UP000234253">
    <property type="component" value="Unassembled WGS sequence"/>
</dbReference>
<evidence type="ECO:0000256" key="2">
    <source>
        <dbReference type="HAMAP-Rule" id="MF_00003"/>
    </source>
</evidence>
<dbReference type="InterPro" id="IPR023799">
    <property type="entry name" value="RbfA_dom_sf"/>
</dbReference>
<keyword evidence="1 2" id="KW-0690">Ribosome biogenesis</keyword>
<dbReference type="GO" id="GO:0030490">
    <property type="term" value="P:maturation of SSU-rRNA"/>
    <property type="evidence" value="ECO:0007669"/>
    <property type="project" value="UniProtKB-UniRule"/>
</dbReference>
<name>A0A2N4XWJ3_9GAMM</name>
<dbReference type="NCBIfam" id="TIGR00082">
    <property type="entry name" value="rbfA"/>
    <property type="match status" value="1"/>
</dbReference>
<evidence type="ECO:0000256" key="1">
    <source>
        <dbReference type="ARBA" id="ARBA00022517"/>
    </source>
</evidence>
<reference evidence="3 4" key="1">
    <citation type="submission" date="2017-06" db="EMBL/GenBank/DDBJ databases">
        <title>Metabolic interaction between xylem feeders and their symbionts.</title>
        <authorList>
            <person name="Chouaia B."/>
        </authorList>
    </citation>
    <scope>NUCLEOTIDE SEQUENCE [LARGE SCALE GENOMIC DNA]</scope>
    <source>
        <strain evidence="3 4">Gra</strain>
    </source>
</reference>
<dbReference type="PANTHER" id="PTHR33515">
    <property type="entry name" value="RIBOSOME-BINDING FACTOR A, CHLOROPLASTIC-RELATED"/>
    <property type="match status" value="1"/>
</dbReference>
<comment type="subunit">
    <text evidence="2">Monomer. Binds 30S ribosomal subunits, but not 50S ribosomal subunits or 70S ribosomes.</text>
</comment>
<dbReference type="GO" id="GO:0005829">
    <property type="term" value="C:cytosol"/>
    <property type="evidence" value="ECO:0007669"/>
    <property type="project" value="TreeGrafter"/>
</dbReference>
<organism evidence="3 4">
    <name type="scientific">Candidatus Palibaumannia cicadellinicola</name>
    <dbReference type="NCBI Taxonomy" id="186490"/>
    <lineage>
        <taxon>Bacteria</taxon>
        <taxon>Pseudomonadati</taxon>
        <taxon>Pseudomonadota</taxon>
        <taxon>Gammaproteobacteria</taxon>
        <taxon>Candidatus Palibaumannia</taxon>
    </lineage>
</organism>
<dbReference type="EMBL" id="NJPO01000131">
    <property type="protein sequence ID" value="PLK58400.1"/>
    <property type="molecule type" value="Genomic_DNA"/>
</dbReference>
<proteinExistence type="inferred from homology"/>
<dbReference type="InterPro" id="IPR000238">
    <property type="entry name" value="RbfA"/>
</dbReference>
<dbReference type="Pfam" id="PF02033">
    <property type="entry name" value="RBFA"/>
    <property type="match status" value="1"/>
</dbReference>
<dbReference type="PROSITE" id="PS01319">
    <property type="entry name" value="RBFA"/>
    <property type="match status" value="1"/>
</dbReference>
<dbReference type="RefSeq" id="WP_101627015.1">
    <property type="nucleotide sequence ID" value="NZ_NJPO01000131.1"/>
</dbReference>